<organism evidence="1 2">
    <name type="scientific">Kitasatospora cathayae</name>
    <dbReference type="NCBI Taxonomy" id="3004092"/>
    <lineage>
        <taxon>Bacteria</taxon>
        <taxon>Bacillati</taxon>
        <taxon>Actinomycetota</taxon>
        <taxon>Actinomycetes</taxon>
        <taxon>Kitasatosporales</taxon>
        <taxon>Streptomycetaceae</taxon>
        <taxon>Kitasatospora</taxon>
    </lineage>
</organism>
<accession>A0ABY7PYQ6</accession>
<dbReference type="Proteomes" id="UP001212821">
    <property type="component" value="Chromosome"/>
</dbReference>
<sequence length="87" mass="9870">MDRRRPTCVLERLGIRRDPLLPGRRLMPGITCLQPLLDTVADPAETVITADVLHTQREHAGYLPDRKARYIVIVKGNQKHRNTCADS</sequence>
<dbReference type="EMBL" id="CP115450">
    <property type="protein sequence ID" value="WBP85511.1"/>
    <property type="molecule type" value="Genomic_DNA"/>
</dbReference>
<evidence type="ECO:0008006" key="3">
    <source>
        <dbReference type="Google" id="ProtNLM"/>
    </source>
</evidence>
<gene>
    <name evidence="1" type="ORF">O1G21_06340</name>
</gene>
<name>A0ABY7PYQ6_9ACTN</name>
<protein>
    <recommendedName>
        <fullName evidence="3">Transposase IS4-like domain-containing protein</fullName>
    </recommendedName>
</protein>
<dbReference type="RefSeq" id="WP_270141523.1">
    <property type="nucleotide sequence ID" value="NZ_CP115450.1"/>
</dbReference>
<keyword evidence="2" id="KW-1185">Reference proteome</keyword>
<reference evidence="2" key="1">
    <citation type="submission" date="2022-12" db="EMBL/GenBank/DDBJ databases">
        <authorList>
            <person name="Mo P."/>
        </authorList>
    </citation>
    <scope>NUCLEOTIDE SEQUENCE [LARGE SCALE GENOMIC DNA]</scope>
    <source>
        <strain evidence="2">HUAS 3-15</strain>
    </source>
</reference>
<proteinExistence type="predicted"/>
<evidence type="ECO:0000313" key="2">
    <source>
        <dbReference type="Proteomes" id="UP001212821"/>
    </source>
</evidence>
<evidence type="ECO:0000313" key="1">
    <source>
        <dbReference type="EMBL" id="WBP85511.1"/>
    </source>
</evidence>